<dbReference type="GO" id="GO:0008081">
    <property type="term" value="F:phosphoric diester hydrolase activity"/>
    <property type="evidence" value="ECO:0007669"/>
    <property type="project" value="InterPro"/>
</dbReference>
<dbReference type="STRING" id="1140003.OMY_01673"/>
<dbReference type="Pfam" id="PF03009">
    <property type="entry name" value="GDPD"/>
    <property type="match status" value="1"/>
</dbReference>
<evidence type="ECO:0000259" key="1">
    <source>
        <dbReference type="PROSITE" id="PS51704"/>
    </source>
</evidence>
<dbReference type="OrthoDB" id="384721at2"/>
<keyword evidence="3" id="KW-1185">Reference proteome</keyword>
<dbReference type="AlphaFoldDB" id="S0NXT3"/>
<dbReference type="eggNOG" id="COG0584">
    <property type="taxonomic scope" value="Bacteria"/>
</dbReference>
<feature type="domain" description="GP-PDE" evidence="1">
    <location>
        <begin position="2"/>
        <end position="238"/>
    </location>
</feature>
<dbReference type="PATRIC" id="fig|1140003.3.peg.1612"/>
<dbReference type="PANTHER" id="PTHR46211:SF1">
    <property type="entry name" value="GLYCEROPHOSPHODIESTER PHOSPHODIESTERASE, CYTOPLASMIC"/>
    <property type="match status" value="1"/>
</dbReference>
<reference evidence="2 3" key="1">
    <citation type="submission" date="2013-03" db="EMBL/GenBank/DDBJ databases">
        <title>The Genome Sequence of Enterococcus sulfureus ATCC_49903 (PacBio/Illumina hybrid assembly).</title>
        <authorList>
            <consortium name="The Broad Institute Genomics Platform"/>
            <consortium name="The Broad Institute Genome Sequencing Center for Infectious Disease"/>
            <person name="Earl A."/>
            <person name="Russ C."/>
            <person name="Gilmore M."/>
            <person name="Surin D."/>
            <person name="Walker B."/>
            <person name="Young S."/>
            <person name="Zeng Q."/>
            <person name="Gargeya S."/>
            <person name="Fitzgerald M."/>
            <person name="Haas B."/>
            <person name="Abouelleil A."/>
            <person name="Allen A.W."/>
            <person name="Alvarado L."/>
            <person name="Arachchi H.M."/>
            <person name="Berlin A.M."/>
            <person name="Chapman S.B."/>
            <person name="Gainer-Dewar J."/>
            <person name="Goldberg J."/>
            <person name="Griggs A."/>
            <person name="Gujja S."/>
            <person name="Hansen M."/>
            <person name="Howarth C."/>
            <person name="Imamovic A."/>
            <person name="Ireland A."/>
            <person name="Larimer J."/>
            <person name="McCowan C."/>
            <person name="Murphy C."/>
            <person name="Pearson M."/>
            <person name="Poon T.W."/>
            <person name="Priest M."/>
            <person name="Roberts A."/>
            <person name="Saif S."/>
            <person name="Shea T."/>
            <person name="Sisk P."/>
            <person name="Sykes S."/>
            <person name="Wortman J."/>
            <person name="Nusbaum C."/>
            <person name="Birren B."/>
        </authorList>
    </citation>
    <scope>NUCLEOTIDE SEQUENCE [LARGE SCALE GENOMIC DNA]</scope>
    <source>
        <strain evidence="2 3">ATCC 49903</strain>
    </source>
</reference>
<dbReference type="EMBL" id="ASWO01000003">
    <property type="protein sequence ID" value="EOT86164.1"/>
    <property type="molecule type" value="Genomic_DNA"/>
</dbReference>
<sequence>MTKIFAHRGSKGTHPENTLAAFRHSIELGVDGIELDVHLSKDQELVVIHDETLERTTNGSGFVYEHTLAELKELNASSWFSLYDDVQQIPTLEEVLTLCNHLGFTGIVNIEVKTDQIDYPMIEERLVSLLQQEKTFIPMYSSFNLLTLDRLHKLDPIIKKAWIMEGTDSTIDFANYFQAIDSIHPNFEWVVTAQEELSGFTKSIRPWTVNQESEMWMCFEKKFSGFHTDYPEKALALKQLYVQNQVVTY</sequence>
<accession>S0NXT3</accession>
<gene>
    <name evidence="2" type="ORF">I573_00917</name>
</gene>
<proteinExistence type="predicted"/>
<dbReference type="InterPro" id="IPR017946">
    <property type="entry name" value="PLC-like_Pdiesterase_TIM-brl"/>
</dbReference>
<protein>
    <recommendedName>
        <fullName evidence="1">GP-PDE domain-containing protein</fullName>
    </recommendedName>
</protein>
<dbReference type="InterPro" id="IPR030395">
    <property type="entry name" value="GP_PDE_dom"/>
</dbReference>
<dbReference type="SUPFAM" id="SSF51695">
    <property type="entry name" value="PLC-like phosphodiesterases"/>
    <property type="match status" value="1"/>
</dbReference>
<name>S0NXT3_9ENTE</name>
<evidence type="ECO:0000313" key="2">
    <source>
        <dbReference type="EMBL" id="EOT86164.1"/>
    </source>
</evidence>
<dbReference type="PROSITE" id="PS51704">
    <property type="entry name" value="GP_PDE"/>
    <property type="match status" value="1"/>
</dbReference>
<dbReference type="Proteomes" id="UP000015961">
    <property type="component" value="Unassembled WGS sequence"/>
</dbReference>
<organism evidence="2 3">
    <name type="scientific">Enterococcus sulfureus ATCC 49903</name>
    <dbReference type="NCBI Taxonomy" id="1140003"/>
    <lineage>
        <taxon>Bacteria</taxon>
        <taxon>Bacillati</taxon>
        <taxon>Bacillota</taxon>
        <taxon>Bacilli</taxon>
        <taxon>Lactobacillales</taxon>
        <taxon>Enterococcaceae</taxon>
        <taxon>Enterococcus</taxon>
    </lineage>
</organism>
<dbReference type="PANTHER" id="PTHR46211">
    <property type="entry name" value="GLYCEROPHOSPHORYL DIESTER PHOSPHODIESTERASE"/>
    <property type="match status" value="1"/>
</dbReference>
<dbReference type="Gene3D" id="3.20.20.190">
    <property type="entry name" value="Phosphatidylinositol (PI) phosphodiesterase"/>
    <property type="match status" value="1"/>
</dbReference>
<dbReference type="CDD" id="cd08563">
    <property type="entry name" value="GDPD_TtGDE_like"/>
    <property type="match status" value="1"/>
</dbReference>
<comment type="caution">
    <text evidence="2">The sequence shown here is derived from an EMBL/GenBank/DDBJ whole genome shotgun (WGS) entry which is preliminary data.</text>
</comment>
<dbReference type="RefSeq" id="WP_016186110.1">
    <property type="nucleotide sequence ID" value="NZ_ASWO01000003.1"/>
</dbReference>
<dbReference type="GO" id="GO:0006629">
    <property type="term" value="P:lipid metabolic process"/>
    <property type="evidence" value="ECO:0007669"/>
    <property type="project" value="InterPro"/>
</dbReference>
<evidence type="ECO:0000313" key="3">
    <source>
        <dbReference type="Proteomes" id="UP000015961"/>
    </source>
</evidence>